<sequence>MNHNPSTFAPDNFQRPFRCPICSRGFHRLEHKKRHVRTHTGEKPHPCTFAHCGKSFSRGDELKRHIRIHLGLPSRRIRKKAAAKPQDIENNIPQLNIHSSNILLKAIALPLPSLPVQQKTEPVLSICSVLNTPKTTTTTKTQRKQTSMSSLQAMSKMFPQTFATVSSPTPSSASASSSSSAAVSPLMGPQNNSSTSTSNITLNALLNPQQSNEKSSATTATDYSLKNVSRRPRMNFLLSTDDEESDTSSSSSSMSYYYQRPAADPYRPILPPLKNILDQIDIYNRSTK</sequence>
<dbReference type="GO" id="GO:0000978">
    <property type="term" value="F:RNA polymerase II cis-regulatory region sequence-specific DNA binding"/>
    <property type="evidence" value="ECO:0007669"/>
    <property type="project" value="TreeGrafter"/>
</dbReference>
<dbReference type="KEGG" id="ncs:NCAS_0F03740"/>
<organism evidence="13 14">
    <name type="scientific">Naumovozyma castellii</name>
    <name type="common">Yeast</name>
    <name type="synonym">Saccharomyces castellii</name>
    <dbReference type="NCBI Taxonomy" id="27288"/>
    <lineage>
        <taxon>Eukaryota</taxon>
        <taxon>Fungi</taxon>
        <taxon>Dikarya</taxon>
        <taxon>Ascomycota</taxon>
        <taxon>Saccharomycotina</taxon>
        <taxon>Saccharomycetes</taxon>
        <taxon>Saccharomycetales</taxon>
        <taxon>Saccharomycetaceae</taxon>
        <taxon>Naumovozyma</taxon>
    </lineage>
</organism>
<feature type="region of interest" description="Disordered" evidence="11">
    <location>
        <begin position="162"/>
        <end position="198"/>
    </location>
</feature>
<dbReference type="Pfam" id="PF00096">
    <property type="entry name" value="zf-C2H2"/>
    <property type="match status" value="1"/>
</dbReference>
<dbReference type="OrthoDB" id="654211at2759"/>
<evidence type="ECO:0000256" key="6">
    <source>
        <dbReference type="ARBA" id="ARBA00023015"/>
    </source>
</evidence>
<dbReference type="HOGENOM" id="CLU_966716_0_0_1"/>
<dbReference type="SUPFAM" id="SSF57667">
    <property type="entry name" value="beta-beta-alpha zinc fingers"/>
    <property type="match status" value="1"/>
</dbReference>
<comment type="subcellular location">
    <subcellularLocation>
        <location evidence="1">Nucleus</location>
    </subcellularLocation>
</comment>
<evidence type="ECO:0000256" key="1">
    <source>
        <dbReference type="ARBA" id="ARBA00004123"/>
    </source>
</evidence>
<dbReference type="Gene3D" id="3.30.160.60">
    <property type="entry name" value="Classic Zinc Finger"/>
    <property type="match status" value="2"/>
</dbReference>
<evidence type="ECO:0000313" key="13">
    <source>
        <dbReference type="EMBL" id="CCC70858.1"/>
    </source>
</evidence>
<dbReference type="EMBL" id="HE576757">
    <property type="protein sequence ID" value="CCC70858.1"/>
    <property type="molecule type" value="Genomic_DNA"/>
</dbReference>
<feature type="compositionally biased region" description="Low complexity" evidence="11">
    <location>
        <begin position="163"/>
        <end position="184"/>
    </location>
</feature>
<reference key="2">
    <citation type="submission" date="2011-08" db="EMBL/GenBank/DDBJ databases">
        <title>Genome sequence of Naumovozyma castellii.</title>
        <authorList>
            <person name="Gordon J.L."/>
            <person name="Armisen D."/>
            <person name="Proux-Wera E."/>
            <person name="OhEigeartaigh S.S."/>
            <person name="Byrne K.P."/>
            <person name="Wolfe K.H."/>
        </authorList>
    </citation>
    <scope>NUCLEOTIDE SEQUENCE</scope>
    <source>
        <strain>Type strain:CBS 4309</strain>
    </source>
</reference>
<dbReference type="PROSITE" id="PS00028">
    <property type="entry name" value="ZINC_FINGER_C2H2_1"/>
    <property type="match status" value="2"/>
</dbReference>
<dbReference type="GO" id="GO:0005634">
    <property type="term" value="C:nucleus"/>
    <property type="evidence" value="ECO:0007669"/>
    <property type="project" value="UniProtKB-SubCell"/>
</dbReference>
<keyword evidence="3" id="KW-0677">Repeat</keyword>
<keyword evidence="9" id="KW-0539">Nucleus</keyword>
<evidence type="ECO:0000256" key="8">
    <source>
        <dbReference type="ARBA" id="ARBA00023163"/>
    </source>
</evidence>
<dbReference type="eggNOG" id="KOG1721">
    <property type="taxonomic scope" value="Eukaryota"/>
</dbReference>
<evidence type="ECO:0000256" key="10">
    <source>
        <dbReference type="PROSITE-ProRule" id="PRU00042"/>
    </source>
</evidence>
<dbReference type="PANTHER" id="PTHR47428">
    <property type="entry name" value="REGULATORY PROTEIN MIG1-RELATED"/>
    <property type="match status" value="1"/>
</dbReference>
<name>G0VH85_NAUCA</name>
<keyword evidence="8" id="KW-0804">Transcription</keyword>
<evidence type="ECO:0000313" key="14">
    <source>
        <dbReference type="Proteomes" id="UP000001640"/>
    </source>
</evidence>
<keyword evidence="6" id="KW-0805">Transcription regulation</keyword>
<dbReference type="STRING" id="1064592.G0VH85"/>
<keyword evidence="7" id="KW-0238">DNA-binding</keyword>
<dbReference type="PANTHER" id="PTHR47428:SF1">
    <property type="entry name" value="REGULATORY PROTEIN MIG1-RELATED"/>
    <property type="match status" value="1"/>
</dbReference>
<gene>
    <name evidence="13" type="primary">NCAS0F03740</name>
    <name evidence="13" type="ordered locus">NCAS_0F03740</name>
</gene>
<proteinExistence type="predicted"/>
<evidence type="ECO:0000256" key="4">
    <source>
        <dbReference type="ARBA" id="ARBA00022771"/>
    </source>
</evidence>
<protein>
    <recommendedName>
        <fullName evidence="12">C2H2-type domain-containing protein</fullName>
    </recommendedName>
</protein>
<dbReference type="GeneID" id="96904504"/>
<keyword evidence="14" id="KW-1185">Reference proteome</keyword>
<dbReference type="InterPro" id="IPR036236">
    <property type="entry name" value="Znf_C2H2_sf"/>
</dbReference>
<dbReference type="GO" id="GO:0000433">
    <property type="term" value="P:carbon catabolite repression of transcription from RNA polymerase II promoter by glucose"/>
    <property type="evidence" value="ECO:0007669"/>
    <property type="project" value="TreeGrafter"/>
</dbReference>
<dbReference type="AlphaFoldDB" id="G0VH85"/>
<dbReference type="RefSeq" id="XP_003677211.1">
    <property type="nucleotide sequence ID" value="XM_003677163.1"/>
</dbReference>
<dbReference type="SMART" id="SM00355">
    <property type="entry name" value="ZnF_C2H2"/>
    <property type="match status" value="2"/>
</dbReference>
<keyword evidence="4 10" id="KW-0863">Zinc-finger</keyword>
<evidence type="ECO:0000256" key="2">
    <source>
        <dbReference type="ARBA" id="ARBA00022723"/>
    </source>
</evidence>
<dbReference type="PROSITE" id="PS50157">
    <property type="entry name" value="ZINC_FINGER_C2H2_2"/>
    <property type="match status" value="2"/>
</dbReference>
<evidence type="ECO:0000256" key="11">
    <source>
        <dbReference type="SAM" id="MobiDB-lite"/>
    </source>
</evidence>
<dbReference type="GO" id="GO:0008270">
    <property type="term" value="F:zinc ion binding"/>
    <property type="evidence" value="ECO:0007669"/>
    <property type="project" value="UniProtKB-KW"/>
</dbReference>
<feature type="domain" description="C2H2-type" evidence="12">
    <location>
        <begin position="17"/>
        <end position="44"/>
    </location>
</feature>
<evidence type="ECO:0000256" key="5">
    <source>
        <dbReference type="ARBA" id="ARBA00022833"/>
    </source>
</evidence>
<evidence type="ECO:0000259" key="12">
    <source>
        <dbReference type="PROSITE" id="PS50157"/>
    </source>
</evidence>
<dbReference type="InParanoid" id="G0VH85"/>
<dbReference type="OMA" id="QENSNAF"/>
<dbReference type="Proteomes" id="UP000001640">
    <property type="component" value="Chromosome 6"/>
</dbReference>
<evidence type="ECO:0000256" key="7">
    <source>
        <dbReference type="ARBA" id="ARBA00023125"/>
    </source>
</evidence>
<evidence type="ECO:0000256" key="3">
    <source>
        <dbReference type="ARBA" id="ARBA00022737"/>
    </source>
</evidence>
<reference evidence="13 14" key="1">
    <citation type="journal article" date="2011" name="Proc. Natl. Acad. Sci. U.S.A.">
        <title>Evolutionary erosion of yeast sex chromosomes by mating-type switching accidents.</title>
        <authorList>
            <person name="Gordon J.L."/>
            <person name="Armisen D."/>
            <person name="Proux-Wera E."/>
            <person name="Oheigeartaigh S.S."/>
            <person name="Byrne K.P."/>
            <person name="Wolfe K.H."/>
        </authorList>
    </citation>
    <scope>NUCLEOTIDE SEQUENCE [LARGE SCALE GENOMIC DNA]</scope>
    <source>
        <strain evidence="14">ATCC 76901 / BCRC 22586 / CBS 4309 / NBRC 1992 / NRRL Y-12630</strain>
    </source>
</reference>
<feature type="domain" description="C2H2-type" evidence="12">
    <location>
        <begin position="45"/>
        <end position="74"/>
    </location>
</feature>
<dbReference type="GO" id="GO:0005737">
    <property type="term" value="C:cytoplasm"/>
    <property type="evidence" value="ECO:0007669"/>
    <property type="project" value="TreeGrafter"/>
</dbReference>
<dbReference type="FunFam" id="3.30.160.60:FF:000064">
    <property type="entry name" value="Early growth response protein 3"/>
    <property type="match status" value="1"/>
</dbReference>
<accession>G0VH85</accession>
<keyword evidence="2" id="KW-0479">Metal-binding</keyword>
<dbReference type="InterPro" id="IPR013087">
    <property type="entry name" value="Znf_C2H2_type"/>
</dbReference>
<keyword evidence="5" id="KW-0862">Zinc</keyword>
<evidence type="ECO:0000256" key="9">
    <source>
        <dbReference type="ARBA" id="ARBA00023242"/>
    </source>
</evidence>
<dbReference type="InterPro" id="IPR051007">
    <property type="entry name" value="creA/MIG_C2H2-ZnF"/>
</dbReference>